<dbReference type="Proteomes" id="UP000266482">
    <property type="component" value="Unassembled WGS sequence"/>
</dbReference>
<dbReference type="InterPro" id="IPR018060">
    <property type="entry name" value="HTH_AraC"/>
</dbReference>
<gene>
    <name evidence="5" type="ORF">D3P08_24115</name>
</gene>
<dbReference type="InterPro" id="IPR014710">
    <property type="entry name" value="RmlC-like_jellyroll"/>
</dbReference>
<evidence type="ECO:0000313" key="5">
    <source>
        <dbReference type="EMBL" id="RIX48596.1"/>
    </source>
</evidence>
<dbReference type="Pfam" id="PF02311">
    <property type="entry name" value="AraC_binding"/>
    <property type="match status" value="1"/>
</dbReference>
<dbReference type="InterPro" id="IPR037923">
    <property type="entry name" value="HTH-like"/>
</dbReference>
<dbReference type="SMART" id="SM00342">
    <property type="entry name" value="HTH_ARAC"/>
    <property type="match status" value="1"/>
</dbReference>
<accession>A0A3A1UPZ5</accession>
<keyword evidence="1" id="KW-0805">Transcription regulation</keyword>
<keyword evidence="2" id="KW-0238">DNA-binding</keyword>
<proteinExistence type="predicted"/>
<keyword evidence="3" id="KW-0804">Transcription</keyword>
<organism evidence="5 6">
    <name type="scientific">Paenibacillus nanensis</name>
    <dbReference type="NCBI Taxonomy" id="393251"/>
    <lineage>
        <taxon>Bacteria</taxon>
        <taxon>Bacillati</taxon>
        <taxon>Bacillota</taxon>
        <taxon>Bacilli</taxon>
        <taxon>Bacillales</taxon>
        <taxon>Paenibacillaceae</taxon>
        <taxon>Paenibacillus</taxon>
    </lineage>
</organism>
<evidence type="ECO:0000256" key="2">
    <source>
        <dbReference type="ARBA" id="ARBA00023125"/>
    </source>
</evidence>
<dbReference type="EMBL" id="QXQA01000021">
    <property type="protein sequence ID" value="RIX48596.1"/>
    <property type="molecule type" value="Genomic_DNA"/>
</dbReference>
<evidence type="ECO:0000313" key="6">
    <source>
        <dbReference type="Proteomes" id="UP000266482"/>
    </source>
</evidence>
<dbReference type="PROSITE" id="PS00041">
    <property type="entry name" value="HTH_ARAC_FAMILY_1"/>
    <property type="match status" value="1"/>
</dbReference>
<dbReference type="Gene3D" id="1.10.10.60">
    <property type="entry name" value="Homeodomain-like"/>
    <property type="match status" value="2"/>
</dbReference>
<dbReference type="AlphaFoldDB" id="A0A3A1UPZ5"/>
<comment type="caution">
    <text evidence="5">The sequence shown here is derived from an EMBL/GenBank/DDBJ whole genome shotgun (WGS) entry which is preliminary data.</text>
</comment>
<protein>
    <submittedName>
        <fullName evidence="5">Helix-turn-helix domain-containing protein</fullName>
    </submittedName>
</protein>
<feature type="domain" description="HTH araC/xylS-type" evidence="4">
    <location>
        <begin position="191"/>
        <end position="289"/>
    </location>
</feature>
<dbReference type="SUPFAM" id="SSF51215">
    <property type="entry name" value="Regulatory protein AraC"/>
    <property type="match status" value="1"/>
</dbReference>
<evidence type="ECO:0000256" key="1">
    <source>
        <dbReference type="ARBA" id="ARBA00023015"/>
    </source>
</evidence>
<sequence length="294" mass="34626">MLKMNVGLVPKILLIGYVSYKSPWIHFHRNTDEQILYVIKNGELHMRENGVEYVLRRGDMLLLEPGLDHEGTKKATCDYYYFHFKHPEMSAAAEQDPFSLAKSILLEDSGELEDESGYYFPKRHTLSDKNSFHQTMYAMNELLLLYRRKHYNRGLTALRFSELLIELSRDYFLHVLQNERGKGSKAVAKVHALLDFIHLHYTEKISSERIEREFESNYDYLNRIFKDITGHTITRYVNKVRIQHAQELIQATHMSFGEIGYLTGLNDPYYFSKVFKQFTGVSPAQYYKKVRETI</sequence>
<name>A0A3A1UPZ5_9BACL</name>
<dbReference type="InterPro" id="IPR018062">
    <property type="entry name" value="HTH_AraC-typ_CS"/>
</dbReference>
<dbReference type="PANTHER" id="PTHR43280">
    <property type="entry name" value="ARAC-FAMILY TRANSCRIPTIONAL REGULATOR"/>
    <property type="match status" value="1"/>
</dbReference>
<dbReference type="PANTHER" id="PTHR43280:SF2">
    <property type="entry name" value="HTH-TYPE TRANSCRIPTIONAL REGULATOR EXSA"/>
    <property type="match status" value="1"/>
</dbReference>
<dbReference type="GO" id="GO:0003700">
    <property type="term" value="F:DNA-binding transcription factor activity"/>
    <property type="evidence" value="ECO:0007669"/>
    <property type="project" value="InterPro"/>
</dbReference>
<dbReference type="OrthoDB" id="9807321at2"/>
<dbReference type="InterPro" id="IPR003313">
    <property type="entry name" value="AraC-bd"/>
</dbReference>
<dbReference type="Gene3D" id="2.60.120.10">
    <property type="entry name" value="Jelly Rolls"/>
    <property type="match status" value="1"/>
</dbReference>
<dbReference type="RefSeq" id="WP_119602690.1">
    <property type="nucleotide sequence ID" value="NZ_QXQA01000021.1"/>
</dbReference>
<keyword evidence="6" id="KW-1185">Reference proteome</keyword>
<dbReference type="InterPro" id="IPR009057">
    <property type="entry name" value="Homeodomain-like_sf"/>
</dbReference>
<reference evidence="5 6" key="1">
    <citation type="submission" date="2018-09" db="EMBL/GenBank/DDBJ databases">
        <title>Paenibacillus aracenensis nov. sp. isolated from a cave in southern Spain.</title>
        <authorList>
            <person name="Jurado V."/>
            <person name="Gutierrez-Patricio S."/>
            <person name="Gonzalez-Pimentel J.L."/>
            <person name="Miller A.Z."/>
            <person name="Laiz L."/>
            <person name="Saiz-Jimenez C."/>
        </authorList>
    </citation>
    <scope>NUCLEOTIDE SEQUENCE [LARGE SCALE GENOMIC DNA]</scope>
    <source>
        <strain evidence="5 6">DSM 22867</strain>
    </source>
</reference>
<dbReference type="Pfam" id="PF12833">
    <property type="entry name" value="HTH_18"/>
    <property type="match status" value="1"/>
</dbReference>
<evidence type="ECO:0000256" key="3">
    <source>
        <dbReference type="ARBA" id="ARBA00023163"/>
    </source>
</evidence>
<dbReference type="SUPFAM" id="SSF46689">
    <property type="entry name" value="Homeodomain-like"/>
    <property type="match status" value="1"/>
</dbReference>
<dbReference type="GO" id="GO:0043565">
    <property type="term" value="F:sequence-specific DNA binding"/>
    <property type="evidence" value="ECO:0007669"/>
    <property type="project" value="InterPro"/>
</dbReference>
<evidence type="ECO:0000259" key="4">
    <source>
        <dbReference type="PROSITE" id="PS01124"/>
    </source>
</evidence>
<dbReference type="PROSITE" id="PS01124">
    <property type="entry name" value="HTH_ARAC_FAMILY_2"/>
    <property type="match status" value="1"/>
</dbReference>